<feature type="non-terminal residue" evidence="1">
    <location>
        <position position="128"/>
    </location>
</feature>
<gene>
    <name evidence="1" type="ORF">Tcan_00788</name>
</gene>
<evidence type="ECO:0000313" key="2">
    <source>
        <dbReference type="Proteomes" id="UP000031036"/>
    </source>
</evidence>
<comment type="caution">
    <text evidence="1">The sequence shown here is derived from an EMBL/GenBank/DDBJ whole genome shotgun (WGS) entry which is preliminary data.</text>
</comment>
<protein>
    <submittedName>
        <fullName evidence="1">Uncharacterized protein</fullName>
    </submittedName>
</protein>
<dbReference type="AlphaFoldDB" id="A0A0B2UT34"/>
<dbReference type="EMBL" id="JPKZ01003253">
    <property type="protein sequence ID" value="KHN72394.1"/>
    <property type="molecule type" value="Genomic_DNA"/>
</dbReference>
<keyword evidence="2" id="KW-1185">Reference proteome</keyword>
<evidence type="ECO:0000313" key="1">
    <source>
        <dbReference type="EMBL" id="KHN72394.1"/>
    </source>
</evidence>
<organism evidence="1 2">
    <name type="scientific">Toxocara canis</name>
    <name type="common">Canine roundworm</name>
    <dbReference type="NCBI Taxonomy" id="6265"/>
    <lineage>
        <taxon>Eukaryota</taxon>
        <taxon>Metazoa</taxon>
        <taxon>Ecdysozoa</taxon>
        <taxon>Nematoda</taxon>
        <taxon>Chromadorea</taxon>
        <taxon>Rhabditida</taxon>
        <taxon>Spirurina</taxon>
        <taxon>Ascaridomorpha</taxon>
        <taxon>Ascaridoidea</taxon>
        <taxon>Toxocaridae</taxon>
        <taxon>Toxocara</taxon>
    </lineage>
</organism>
<proteinExistence type="predicted"/>
<accession>A0A0B2UT34</accession>
<dbReference type="Proteomes" id="UP000031036">
    <property type="component" value="Unassembled WGS sequence"/>
</dbReference>
<sequence length="128" mass="14442">AELIVCTYTKYIIHCPLAIHLCLLDPWWIEIIVSTEDVGSRKGYSTCRIGCLHGPFISYTMTYGTNAKCKIIRFQSIGTTQCTTFSLVRSVSHVQLCLCRCDAKKNTSSKVSRKMNAIGLRLTVVFYH</sequence>
<reference evidence="1 2" key="1">
    <citation type="submission" date="2014-11" db="EMBL/GenBank/DDBJ databases">
        <title>Genetic blueprint of the zoonotic pathogen Toxocara canis.</title>
        <authorList>
            <person name="Zhu X.-Q."/>
            <person name="Korhonen P.K."/>
            <person name="Cai H."/>
            <person name="Young N.D."/>
            <person name="Nejsum P."/>
            <person name="von Samson-Himmelstjerna G."/>
            <person name="Boag P.R."/>
            <person name="Tan P."/>
            <person name="Li Q."/>
            <person name="Min J."/>
            <person name="Yang Y."/>
            <person name="Wang X."/>
            <person name="Fang X."/>
            <person name="Hall R.S."/>
            <person name="Hofmann A."/>
            <person name="Sternberg P.W."/>
            <person name="Jex A.R."/>
            <person name="Gasser R.B."/>
        </authorList>
    </citation>
    <scope>NUCLEOTIDE SEQUENCE [LARGE SCALE GENOMIC DNA]</scope>
    <source>
        <strain evidence="1">PN_DK_2014</strain>
    </source>
</reference>
<feature type="non-terminal residue" evidence="1">
    <location>
        <position position="1"/>
    </location>
</feature>
<name>A0A0B2UT34_TOXCA</name>